<dbReference type="RefSeq" id="WP_163161627.1">
    <property type="nucleotide sequence ID" value="NZ_VKHP01000285.1"/>
</dbReference>
<keyword evidence="4" id="KW-1185">Reference proteome</keyword>
<feature type="transmembrane region" description="Helical" evidence="1">
    <location>
        <begin position="439"/>
        <end position="458"/>
    </location>
</feature>
<dbReference type="Pfam" id="PF09994">
    <property type="entry name" value="T6SS_Tle1-like_cat"/>
    <property type="match status" value="1"/>
</dbReference>
<dbReference type="PANTHER" id="PTHR33840">
    <property type="match status" value="1"/>
</dbReference>
<keyword evidence="1" id="KW-0472">Membrane</keyword>
<accession>A0A6P1BWA3</accession>
<dbReference type="PANTHER" id="PTHR33840:SF1">
    <property type="entry name" value="TLE1 PHOSPHOLIPASE DOMAIN-CONTAINING PROTEIN"/>
    <property type="match status" value="1"/>
</dbReference>
<proteinExistence type="predicted"/>
<protein>
    <submittedName>
        <fullName evidence="3">DUF2235 domain-containing protein</fullName>
    </submittedName>
</protein>
<organism evidence="3 4">
    <name type="scientific">Bradyrhizobium uaiense</name>
    <dbReference type="NCBI Taxonomy" id="2594946"/>
    <lineage>
        <taxon>Bacteria</taxon>
        <taxon>Pseudomonadati</taxon>
        <taxon>Pseudomonadota</taxon>
        <taxon>Alphaproteobacteria</taxon>
        <taxon>Hyphomicrobiales</taxon>
        <taxon>Nitrobacteraceae</taxon>
        <taxon>Bradyrhizobium</taxon>
    </lineage>
</organism>
<dbReference type="InterPro" id="IPR018712">
    <property type="entry name" value="Tle1-like_cat"/>
</dbReference>
<evidence type="ECO:0000256" key="1">
    <source>
        <dbReference type="SAM" id="Phobius"/>
    </source>
</evidence>
<name>A0A6P1BWA3_9BRAD</name>
<evidence type="ECO:0000313" key="4">
    <source>
        <dbReference type="Proteomes" id="UP000468531"/>
    </source>
</evidence>
<feature type="transmembrane region" description="Helical" evidence="1">
    <location>
        <begin position="501"/>
        <end position="521"/>
    </location>
</feature>
<dbReference type="Proteomes" id="UP000468531">
    <property type="component" value="Unassembled WGS sequence"/>
</dbReference>
<keyword evidence="1" id="KW-1133">Transmembrane helix</keyword>
<comment type="caution">
    <text evidence="3">The sequence shown here is derived from an EMBL/GenBank/DDBJ whole genome shotgun (WGS) entry which is preliminary data.</text>
</comment>
<keyword evidence="1" id="KW-0812">Transmembrane</keyword>
<sequence length="794" mass="88838">MPRRVVLLSDGTGNSSAKVWRTNVWRMFSALDLTNDDQVACYDDGVGTSSFKPLALLGGAFGIGLRRNVITLYKFACRNYRNQGDEIFAFGFSRGAFTIRVTMGLILDQGLIPAEGISDSELDRRAKKAYRAYHRRHFHTNWYLIVLGLKKLLGTEVPSKPTGVPAGRETPVIRFLGLWDTVAAYGLPIDEMTQGVSQWIWPLELPGHTLHPSVKRACHALSLDDERTTFHPVLWNERQEKHSTSGAARYTSAERISQVWFVGVHANVGGGYPDDSLAQIPLYWIMEEARAQGLCFKSSDPAALAETKQAQDKDGRLYDSRAGAASYYRYGPRRVSRLTRQRFSWTTGDEVYVEKPKIHGTVLRRIKNNAHVYAPIGIPHDYDVVSAEIAQDGSVRFRIDSLPDSASGPTINTPETAEQAQARVIAEREDVWPLVYARAALYFLTLAATVVFVVFPFSGRSDPLGERVNALKWVSDFIRMLSGFLPSWVSQWLASYAQYPGTFLILVGIIGALIVGGRRVASAIDDRMTVLWRKAFAGILPAPKAAPSSTPGSRERVLIGVRSGWRYYLGPALSAIVIAYLVLTVGDRLLFTAVDQAGLICKRTDKLEYIPDAGTLVSFQTSDPCFATGYKVGRLERYYIWTNPDPTTLARQYEKYSTSKDTCKLAAGAGEEPMMNGSVETDARGYSTFRNPEDGTVLSWTETAIHILASPLRRYYFQPWFQPVARYGSLGSEVDFLEPDPDRRVKKISEYVTPKVTDELFFYVNDAVLILPRTYQWLYNDNRGCISFFIKPSK</sequence>
<evidence type="ECO:0000313" key="3">
    <source>
        <dbReference type="EMBL" id="NEV01913.1"/>
    </source>
</evidence>
<reference evidence="3 4" key="1">
    <citation type="journal article" date="2020" name="Arch. Microbiol.">
        <title>Bradyrhizobium uaiense sp. nov., a new highly efficient cowpea symbiont.</title>
        <authorList>
            <person name="Cabral Michel D."/>
            <person name="Azarias Guimaraes A."/>
            <person name="Martins da Costa E."/>
            <person name="Soares de Carvalho T."/>
            <person name="Balsanelli E."/>
            <person name="Willems A."/>
            <person name="Maltempi de Souza E."/>
            <person name="de Souza Moreira F.M."/>
        </authorList>
    </citation>
    <scope>NUCLEOTIDE SEQUENCE [LARGE SCALE GENOMIC DNA]</scope>
    <source>
        <strain evidence="3 4">UFLA 03-164</strain>
    </source>
</reference>
<evidence type="ECO:0000259" key="2">
    <source>
        <dbReference type="Pfam" id="PF09994"/>
    </source>
</evidence>
<feature type="transmembrane region" description="Helical" evidence="1">
    <location>
        <begin position="565"/>
        <end position="583"/>
    </location>
</feature>
<feature type="domain" description="T6SS Phospholipase effector Tle1-like catalytic" evidence="2">
    <location>
        <begin position="3"/>
        <end position="288"/>
    </location>
</feature>
<dbReference type="EMBL" id="VKHP01000285">
    <property type="protein sequence ID" value="NEV01913.1"/>
    <property type="molecule type" value="Genomic_DNA"/>
</dbReference>
<dbReference type="AlphaFoldDB" id="A0A6P1BWA3"/>
<gene>
    <name evidence="3" type="ORF">FNJ47_40700</name>
</gene>